<dbReference type="PANTHER" id="PTHR32091:SF17">
    <property type="entry name" value="EUKARYOTIC TRANSLATION INITIATION FACTOR 4B3"/>
    <property type="match status" value="1"/>
</dbReference>
<feature type="compositionally biased region" description="Basic and acidic residues" evidence="1">
    <location>
        <begin position="158"/>
        <end position="170"/>
    </location>
</feature>
<sequence length="427" mass="45314">MVSTLWDTLWVPKVFSVSFRKFQQDFGIGKENRLLKVQVMFRSIFRVAGCSSTLSPPCSRSFNPSNDHGGGLGVDYETWGLGLDAEADDAAAAAADSAAAADFPTLAAAAASKAPKKKPKAQPLSLAEFTTLSSASSSSSSSSKGLTPDELLRLPTGPRERSAEELERSSTRGFGYSSYNLGGGGGGRGRNPGEESSNPRWGSSRVSDDPKRGGSSRDLGPSRADEVDDWGAGRSRELDLDKSLVPPPSDARRIGGRGFDGPRERRGPGGGGFDVFNSVPGSDAETWGKKKEEGNGPDAETWGKKREEGNSGSSGRPRLVLQPRSLPLANGSNGSRKGSNPFGEARPREQVLAEKGQDWKEIDEKLEAMKVGEGPHERAPFGKKGFGAGNGIVTSTEDRTERAWRKADTVEAPPASSETVDESVPEN</sequence>
<feature type="compositionally biased region" description="Low complexity" evidence="1">
    <location>
        <begin position="171"/>
        <end position="180"/>
    </location>
</feature>
<dbReference type="AlphaFoldDB" id="A0A6V7QMX1"/>
<dbReference type="GO" id="GO:0003743">
    <property type="term" value="F:translation initiation factor activity"/>
    <property type="evidence" value="ECO:0007669"/>
    <property type="project" value="InterPro"/>
</dbReference>
<dbReference type="EMBL" id="LR862137">
    <property type="protein sequence ID" value="CAD1844106.1"/>
    <property type="molecule type" value="Genomic_DNA"/>
</dbReference>
<protein>
    <recommendedName>
        <fullName evidence="3">Eukaryotic translation initiation factor 4B3</fullName>
    </recommendedName>
</protein>
<feature type="compositionally biased region" description="Basic and acidic residues" evidence="1">
    <location>
        <begin position="345"/>
        <end position="380"/>
    </location>
</feature>
<dbReference type="PANTHER" id="PTHR32091">
    <property type="entry name" value="EUKARYOTIC TRANSLATION INITIATION FACTOR 4B"/>
    <property type="match status" value="1"/>
</dbReference>
<evidence type="ECO:0000256" key="1">
    <source>
        <dbReference type="SAM" id="MobiDB-lite"/>
    </source>
</evidence>
<proteinExistence type="predicted"/>
<evidence type="ECO:0000313" key="2">
    <source>
        <dbReference type="EMBL" id="CAD1844106.1"/>
    </source>
</evidence>
<dbReference type="Pfam" id="PF06273">
    <property type="entry name" value="eIF-4B"/>
    <property type="match status" value="1"/>
</dbReference>
<reference evidence="2" key="1">
    <citation type="submission" date="2020-07" db="EMBL/GenBank/DDBJ databases">
        <authorList>
            <person name="Lin J."/>
        </authorList>
    </citation>
    <scope>NUCLEOTIDE SEQUENCE</scope>
</reference>
<feature type="compositionally biased region" description="Low complexity" evidence="1">
    <location>
        <begin position="131"/>
        <end position="143"/>
    </location>
</feature>
<name>A0A6V7QMX1_ANACO</name>
<accession>A0A6V7QMX1</accession>
<feature type="compositionally biased region" description="Basic and acidic residues" evidence="1">
    <location>
        <begin position="396"/>
        <end position="409"/>
    </location>
</feature>
<feature type="compositionally biased region" description="Gly residues" evidence="1">
    <location>
        <begin position="181"/>
        <end position="190"/>
    </location>
</feature>
<organism evidence="2">
    <name type="scientific">Ananas comosus var. bracteatus</name>
    <name type="common">red pineapple</name>
    <dbReference type="NCBI Taxonomy" id="296719"/>
    <lineage>
        <taxon>Eukaryota</taxon>
        <taxon>Viridiplantae</taxon>
        <taxon>Streptophyta</taxon>
        <taxon>Embryophyta</taxon>
        <taxon>Tracheophyta</taxon>
        <taxon>Spermatophyta</taxon>
        <taxon>Magnoliopsida</taxon>
        <taxon>Liliopsida</taxon>
        <taxon>Poales</taxon>
        <taxon>Bromeliaceae</taxon>
        <taxon>Bromelioideae</taxon>
        <taxon>Ananas</taxon>
    </lineage>
</organism>
<gene>
    <name evidence="2" type="ORF">CB5_LOCUS27317</name>
</gene>
<dbReference type="InterPro" id="IPR010433">
    <property type="entry name" value="EIF-4B_pln"/>
</dbReference>
<evidence type="ECO:0008006" key="3">
    <source>
        <dbReference type="Google" id="ProtNLM"/>
    </source>
</evidence>
<dbReference type="GO" id="GO:0003729">
    <property type="term" value="F:mRNA binding"/>
    <property type="evidence" value="ECO:0007669"/>
    <property type="project" value="TreeGrafter"/>
</dbReference>
<feature type="region of interest" description="Disordered" evidence="1">
    <location>
        <begin position="131"/>
        <end position="427"/>
    </location>
</feature>